<feature type="compositionally biased region" description="Polar residues" evidence="1">
    <location>
        <begin position="36"/>
        <end position="46"/>
    </location>
</feature>
<dbReference type="PANTHER" id="PTHR35842:SF1">
    <property type="entry name" value="SI:CH211-67E16.11"/>
    <property type="match status" value="1"/>
</dbReference>
<dbReference type="EMBL" id="JAIZAY010000018">
    <property type="protein sequence ID" value="KAJ8024926.1"/>
    <property type="molecule type" value="Genomic_DNA"/>
</dbReference>
<sequence length="523" mass="60207">MWTNRQTIFGTRSVFLCISFFQVLHGLRTSPFRSGEPSTTKSSSRGPANEQLERWATEAVEFARRLDCESVNFMTASECRRIQARQEGDMNIYVAPPNIQERKRYSLLVPDGGLRLSGEHDAVIVIDPYPKANFGHLVLIYYIDLGVERDRCTEQYRGFYLGHDECLQLAEKQRCLNRLRTRSNHRQCDINFIPLVHETNDELKHQKLLCRDDIGSFYPCPIYRTDPGNYTLHCELQANTRRCNEPRRQQVRARCKFYEICDQAVLISGGWNRHTNVQRHADNIKSVYTMLRSNGFRKSNIKTFFADSGDILDDIDRDSGKHTFPATDKYGIRNHISTLCRTRNCVDTFFIYMNSPALTDGTSLLWDRDSDGLATSDETYTSDELLEDLSECLAKHVYVVADQSFSGRLADALQSSEHINTRVTVFSSGSRHDYSWESELTNEWAHANHTDHCVASIYESYQDKLTSSPLMSEGMTGFANTTIFGAPCDRLEFYQRNDLRNAYMGCQNLPAWAWWTRHKRGGK</sequence>
<feature type="signal peptide" evidence="2">
    <location>
        <begin position="1"/>
        <end position="26"/>
    </location>
</feature>
<dbReference type="OrthoDB" id="6132489at2759"/>
<evidence type="ECO:0000313" key="3">
    <source>
        <dbReference type="EMBL" id="KAJ8024926.1"/>
    </source>
</evidence>
<name>A0A9Q0YNU7_HOLLE</name>
<evidence type="ECO:0000256" key="2">
    <source>
        <dbReference type="SAM" id="SignalP"/>
    </source>
</evidence>
<accession>A0A9Q0YNU7</accession>
<evidence type="ECO:0000313" key="4">
    <source>
        <dbReference type="Proteomes" id="UP001152320"/>
    </source>
</evidence>
<organism evidence="3 4">
    <name type="scientific">Holothuria leucospilota</name>
    <name type="common">Black long sea cucumber</name>
    <name type="synonym">Mertensiothuria leucospilota</name>
    <dbReference type="NCBI Taxonomy" id="206669"/>
    <lineage>
        <taxon>Eukaryota</taxon>
        <taxon>Metazoa</taxon>
        <taxon>Echinodermata</taxon>
        <taxon>Eleutherozoa</taxon>
        <taxon>Echinozoa</taxon>
        <taxon>Holothuroidea</taxon>
        <taxon>Aspidochirotacea</taxon>
        <taxon>Aspidochirotida</taxon>
        <taxon>Holothuriidae</taxon>
        <taxon>Holothuria</taxon>
    </lineage>
</organism>
<keyword evidence="2" id="KW-0732">Signal</keyword>
<keyword evidence="4" id="KW-1185">Reference proteome</keyword>
<feature type="region of interest" description="Disordered" evidence="1">
    <location>
        <begin position="32"/>
        <end position="51"/>
    </location>
</feature>
<dbReference type="PANTHER" id="PTHR35842">
    <property type="entry name" value="SI:CH211-67E16.11"/>
    <property type="match status" value="1"/>
</dbReference>
<reference evidence="3" key="1">
    <citation type="submission" date="2021-10" db="EMBL/GenBank/DDBJ databases">
        <title>Tropical sea cucumber genome reveals ecological adaptation and Cuvierian tubules defense mechanism.</title>
        <authorList>
            <person name="Chen T."/>
        </authorList>
    </citation>
    <scope>NUCLEOTIDE SEQUENCE</scope>
    <source>
        <strain evidence="3">Nanhai2018</strain>
        <tissue evidence="3">Muscle</tissue>
    </source>
</reference>
<dbReference type="Proteomes" id="UP001152320">
    <property type="component" value="Chromosome 18"/>
</dbReference>
<protein>
    <submittedName>
        <fullName evidence="3">Uncharacterized protein</fullName>
    </submittedName>
</protein>
<comment type="caution">
    <text evidence="3">The sequence shown here is derived from an EMBL/GenBank/DDBJ whole genome shotgun (WGS) entry which is preliminary data.</text>
</comment>
<feature type="chain" id="PRO_5040448125" evidence="2">
    <location>
        <begin position="27"/>
        <end position="523"/>
    </location>
</feature>
<gene>
    <name evidence="3" type="ORF">HOLleu_34987</name>
</gene>
<dbReference type="AlphaFoldDB" id="A0A9Q0YNU7"/>
<proteinExistence type="predicted"/>
<evidence type="ECO:0000256" key="1">
    <source>
        <dbReference type="SAM" id="MobiDB-lite"/>
    </source>
</evidence>